<sequence>IFRTDPFPMALQLEQHSTTPFLPPWPSYSSQITFFCRASFFVVPLYKSAKVTKSWCTAFLPLLSL</sequence>
<name>A0A667HZ08_LYNCA</name>
<evidence type="ECO:0000313" key="2">
    <source>
        <dbReference type="Proteomes" id="UP000472241"/>
    </source>
</evidence>
<protein>
    <submittedName>
        <fullName evidence="1">Uncharacterized protein</fullName>
    </submittedName>
</protein>
<accession>A0A667HZ08</accession>
<organism evidence="1 2">
    <name type="scientific">Lynx canadensis</name>
    <name type="common">Canada lynx</name>
    <name type="synonym">Felis canadensis</name>
    <dbReference type="NCBI Taxonomy" id="61383"/>
    <lineage>
        <taxon>Eukaryota</taxon>
        <taxon>Metazoa</taxon>
        <taxon>Chordata</taxon>
        <taxon>Craniata</taxon>
        <taxon>Vertebrata</taxon>
        <taxon>Euteleostomi</taxon>
        <taxon>Mammalia</taxon>
        <taxon>Eutheria</taxon>
        <taxon>Laurasiatheria</taxon>
        <taxon>Carnivora</taxon>
        <taxon>Feliformia</taxon>
        <taxon>Felidae</taxon>
        <taxon>Felinae</taxon>
        <taxon>Lynx</taxon>
    </lineage>
</organism>
<dbReference type="Ensembl" id="ENSLCNT00005035464.1">
    <property type="protein sequence ID" value="ENSLCNP00005031769.1"/>
    <property type="gene ID" value="ENSLCNG00005020686.1"/>
</dbReference>
<evidence type="ECO:0000313" key="1">
    <source>
        <dbReference type="Ensembl" id="ENSLCNP00005031769.1"/>
    </source>
</evidence>
<reference evidence="1" key="2">
    <citation type="submission" date="2025-09" db="UniProtKB">
        <authorList>
            <consortium name="Ensembl"/>
        </authorList>
    </citation>
    <scope>IDENTIFICATION</scope>
</reference>
<dbReference type="AlphaFoldDB" id="A0A667HZ08"/>
<reference evidence="1" key="1">
    <citation type="submission" date="2025-08" db="UniProtKB">
        <authorList>
            <consortium name="Ensembl"/>
        </authorList>
    </citation>
    <scope>IDENTIFICATION</scope>
</reference>
<dbReference type="Proteomes" id="UP000472241">
    <property type="component" value="Unplaced"/>
</dbReference>
<keyword evidence="2" id="KW-1185">Reference proteome</keyword>
<proteinExistence type="predicted"/>